<evidence type="ECO:0000313" key="3">
    <source>
        <dbReference type="EMBL" id="KON84991.1"/>
    </source>
</evidence>
<accession>A0A0M0G6F7</accession>
<comment type="caution">
    <text evidence="3">The sequence shown here is derived from an EMBL/GenBank/DDBJ whole genome shotgun (WGS) entry which is preliminary data.</text>
</comment>
<dbReference type="Pfam" id="PF18050">
    <property type="entry name" value="Cyclophil_like2"/>
    <property type="match status" value="1"/>
</dbReference>
<sequence>MKGKLFGIGVTVAVLIASACGSDAPEPREGTNTVTEKEENVVKPTEEMIIMAEIGGEEVEITMYDNPTSSDFIDQLPLELTFKDFGGFEKLSYPPKKLTTEGAPEGDTPSAGDFAYYAPWGDVTLYYKDESYAKGVVLMGRMEDGGIEKVAGMGEDEVVRLRNLEEPL</sequence>
<dbReference type="SUPFAM" id="SSF50891">
    <property type="entry name" value="Cyclophilin-like"/>
    <property type="match status" value="1"/>
</dbReference>
<dbReference type="AlphaFoldDB" id="A0A0M0G6F7"/>
<feature type="domain" description="Cyclophilin-like" evidence="2">
    <location>
        <begin position="53"/>
        <end position="160"/>
    </location>
</feature>
<evidence type="ECO:0000313" key="4">
    <source>
        <dbReference type="Proteomes" id="UP000037405"/>
    </source>
</evidence>
<feature type="signal peptide" evidence="1">
    <location>
        <begin position="1"/>
        <end position="19"/>
    </location>
</feature>
<feature type="chain" id="PRO_5038377373" description="Cyclophilin-like domain-containing protein" evidence="1">
    <location>
        <begin position="20"/>
        <end position="168"/>
    </location>
</feature>
<keyword evidence="4" id="KW-1185">Reference proteome</keyword>
<gene>
    <name evidence="3" type="ORF">AF331_13410</name>
</gene>
<dbReference type="STRING" id="189381.GCA_900166615_01233"/>
<dbReference type="Proteomes" id="UP000037405">
    <property type="component" value="Unassembled WGS sequence"/>
</dbReference>
<evidence type="ECO:0000256" key="1">
    <source>
        <dbReference type="SAM" id="SignalP"/>
    </source>
</evidence>
<name>A0A0M0G6F7_9BACI</name>
<organism evidence="3 4">
    <name type="scientific">Rossellomorea marisflavi</name>
    <dbReference type="NCBI Taxonomy" id="189381"/>
    <lineage>
        <taxon>Bacteria</taxon>
        <taxon>Bacillati</taxon>
        <taxon>Bacillota</taxon>
        <taxon>Bacilli</taxon>
        <taxon>Bacillales</taxon>
        <taxon>Bacillaceae</taxon>
        <taxon>Rossellomorea</taxon>
    </lineage>
</organism>
<reference evidence="4" key="1">
    <citation type="submission" date="2015-07" db="EMBL/GenBank/DDBJ databases">
        <title>Fjat-14235 jcm11544.</title>
        <authorList>
            <person name="Liu B."/>
            <person name="Wang J."/>
            <person name="Zhu Y."/>
            <person name="Liu G."/>
            <person name="Chen Q."/>
            <person name="Chen Z."/>
            <person name="Lan J."/>
            <person name="Che J."/>
            <person name="Ge C."/>
            <person name="Shi H."/>
            <person name="Pan Z."/>
            <person name="Liu X."/>
        </authorList>
    </citation>
    <scope>NUCLEOTIDE SEQUENCE [LARGE SCALE GENOMIC DNA]</scope>
    <source>
        <strain evidence="4">JCM 11544</strain>
    </source>
</reference>
<protein>
    <recommendedName>
        <fullName evidence="2">Cyclophilin-like domain-containing protein</fullName>
    </recommendedName>
</protein>
<dbReference type="RefSeq" id="WP_200908252.1">
    <property type="nucleotide sequence ID" value="NZ_LGUE01000004.1"/>
</dbReference>
<dbReference type="EMBL" id="LGUE01000004">
    <property type="protein sequence ID" value="KON84991.1"/>
    <property type="molecule type" value="Genomic_DNA"/>
</dbReference>
<dbReference type="InterPro" id="IPR029000">
    <property type="entry name" value="Cyclophilin-like_dom_sf"/>
</dbReference>
<dbReference type="PATRIC" id="fig|189381.12.peg.2738"/>
<evidence type="ECO:0000259" key="2">
    <source>
        <dbReference type="Pfam" id="PF18050"/>
    </source>
</evidence>
<dbReference type="PROSITE" id="PS51257">
    <property type="entry name" value="PROKAR_LIPOPROTEIN"/>
    <property type="match status" value="1"/>
</dbReference>
<dbReference type="Gene3D" id="2.40.100.20">
    <property type="match status" value="1"/>
</dbReference>
<dbReference type="InterPro" id="IPR041183">
    <property type="entry name" value="Cyclophilin-like"/>
</dbReference>
<keyword evidence="1" id="KW-0732">Signal</keyword>
<proteinExistence type="predicted"/>